<reference evidence="3" key="2">
    <citation type="submission" date="2016-04" db="EMBL/GenBank/DDBJ databases">
        <title>Complete Genome and Plasmid Sequences for Rhodococcus fascians D188 and Draft Sequences for Rhodococcus spp. Isolates PBTS 1 and PBTS 2.</title>
        <authorList>
            <person name="Stamer R."/>
            <person name="Vereecke D."/>
            <person name="Zhang Y."/>
            <person name="Schilkey F."/>
            <person name="Devitt N."/>
            <person name="Randall J."/>
        </authorList>
    </citation>
    <scope>NUCLEOTIDE SEQUENCE [LARGE SCALE GENOMIC DNA]</scope>
    <source>
        <strain evidence="3">PBTS2</strain>
    </source>
</reference>
<name>A0A143QJW2_RHOFA</name>
<sequence length="235" mass="25835">MDLGKTGFGDRINRLLTHHADKAGESLNTYARRAIITRLVTELERESSPEVAAVLADARSFEYENIELSDPDSTSLPQTYLQIGDVDRLAAVRATGMIGSSRDEQFDKLARMTLRAMGAQGASISFVDDHTQFIKASVGTSGTAAQPQTVAVERSACRVVVETGETLVAQDIREHALLRDPATADLIAYMAAPIKSDAGFTVGMLDVWDYRPRKWTSGHVKTLEDIAWLIQQRIR</sequence>
<dbReference type="Proteomes" id="UP000076038">
    <property type="component" value="Chromosome"/>
</dbReference>
<gene>
    <name evidence="2" type="ORF">A3Q41_02151</name>
</gene>
<protein>
    <recommendedName>
        <fullName evidence="1">GAF domain-containing protein</fullName>
    </recommendedName>
</protein>
<dbReference type="PANTHER" id="PTHR43102">
    <property type="entry name" value="SLR1143 PROTEIN"/>
    <property type="match status" value="1"/>
</dbReference>
<dbReference type="EMBL" id="CP015220">
    <property type="protein sequence ID" value="AMY23453.1"/>
    <property type="molecule type" value="Genomic_DNA"/>
</dbReference>
<dbReference type="AlphaFoldDB" id="A0A143QJW2"/>
<evidence type="ECO:0000259" key="1">
    <source>
        <dbReference type="Pfam" id="PF01590"/>
    </source>
</evidence>
<keyword evidence="3" id="KW-1185">Reference proteome</keyword>
<organism evidence="2 3">
    <name type="scientific">Rhodococcoides fascians</name>
    <name type="common">Rhodococcus fascians</name>
    <dbReference type="NCBI Taxonomy" id="1828"/>
    <lineage>
        <taxon>Bacteria</taxon>
        <taxon>Bacillati</taxon>
        <taxon>Actinomycetota</taxon>
        <taxon>Actinomycetes</taxon>
        <taxon>Mycobacteriales</taxon>
        <taxon>Nocardiaceae</taxon>
        <taxon>Rhodococcoides</taxon>
    </lineage>
</organism>
<dbReference type="InterPro" id="IPR029016">
    <property type="entry name" value="GAF-like_dom_sf"/>
</dbReference>
<feature type="domain" description="GAF" evidence="1">
    <location>
        <begin position="102"/>
        <end position="231"/>
    </location>
</feature>
<dbReference type="OrthoDB" id="9151676at2"/>
<reference evidence="2 3" key="1">
    <citation type="journal article" date="2016" name="Genome Announc.">
        <title>Complete Genome and Plasmid Sequences for Rhodococcus fascians D188 and Draft Sequences for Rhodococcus Isolates PBTS 1 and PBTS 2.</title>
        <authorList>
            <person name="Stamler R.A."/>
            <person name="Vereecke D."/>
            <person name="Zhang Y."/>
            <person name="Schilkey F."/>
            <person name="Devitt N."/>
            <person name="Randall J.J."/>
        </authorList>
    </citation>
    <scope>NUCLEOTIDE SEQUENCE [LARGE SCALE GENOMIC DNA]</scope>
    <source>
        <strain evidence="2 3">PBTS2</strain>
    </source>
</reference>
<accession>A0A143QJW2</accession>
<proteinExistence type="predicted"/>
<dbReference type="Pfam" id="PF01590">
    <property type="entry name" value="GAF"/>
    <property type="match status" value="1"/>
</dbReference>
<dbReference type="RefSeq" id="WP_048317637.1">
    <property type="nucleotide sequence ID" value="NZ_CP015220.1"/>
</dbReference>
<evidence type="ECO:0000313" key="3">
    <source>
        <dbReference type="Proteomes" id="UP000076038"/>
    </source>
</evidence>
<dbReference type="InterPro" id="IPR003018">
    <property type="entry name" value="GAF"/>
</dbReference>
<dbReference type="Gene3D" id="3.30.450.40">
    <property type="match status" value="1"/>
</dbReference>
<dbReference type="PATRIC" id="fig|1653479.3.peg.2178"/>
<dbReference type="PANTHER" id="PTHR43102:SF2">
    <property type="entry name" value="GAF DOMAIN-CONTAINING PROTEIN"/>
    <property type="match status" value="1"/>
</dbReference>
<dbReference type="KEGG" id="rhs:A3Q41_02151"/>
<dbReference type="SUPFAM" id="SSF55781">
    <property type="entry name" value="GAF domain-like"/>
    <property type="match status" value="1"/>
</dbReference>
<evidence type="ECO:0000313" key="2">
    <source>
        <dbReference type="EMBL" id="AMY23453.1"/>
    </source>
</evidence>